<evidence type="ECO:0000313" key="2">
    <source>
        <dbReference type="EMBL" id="MCG5033260.1"/>
    </source>
</evidence>
<dbReference type="Pfam" id="PF12664">
    <property type="entry name" value="DUF3789"/>
    <property type="match status" value="1"/>
</dbReference>
<protein>
    <submittedName>
        <fullName evidence="2">DUF3789 domain-containing protein</fullName>
    </submittedName>
</protein>
<accession>A0AAW5CSB4</accession>
<dbReference type="EMBL" id="JAKNDE010000006">
    <property type="protein sequence ID" value="MCG5033260.1"/>
    <property type="molecule type" value="Genomic_DNA"/>
</dbReference>
<dbReference type="Proteomes" id="UP001200089">
    <property type="component" value="Unassembled WGS sequence"/>
</dbReference>
<name>A0AAW5CSB4_9FIRM</name>
<evidence type="ECO:0000256" key="1">
    <source>
        <dbReference type="SAM" id="Phobius"/>
    </source>
</evidence>
<keyword evidence="1" id="KW-0472">Membrane</keyword>
<organism evidence="2 3">
    <name type="scientific">Blautia massiliensis</name>
    <name type="common">ex Durand et al. 2017</name>
    <dbReference type="NCBI Taxonomy" id="1737424"/>
    <lineage>
        <taxon>Bacteria</taxon>
        <taxon>Bacillati</taxon>
        <taxon>Bacillota</taxon>
        <taxon>Clostridia</taxon>
        <taxon>Lachnospirales</taxon>
        <taxon>Lachnospiraceae</taxon>
        <taxon>Blautia</taxon>
    </lineage>
</organism>
<dbReference type="RefSeq" id="WP_130848993.1">
    <property type="nucleotide sequence ID" value="NZ_JAKNDE010000006.1"/>
</dbReference>
<proteinExistence type="predicted"/>
<dbReference type="AlphaFoldDB" id="A0AAW5CSB4"/>
<reference evidence="2" key="1">
    <citation type="submission" date="2022-01" db="EMBL/GenBank/DDBJ databases">
        <title>Collection of gut derived symbiotic bacterial strains cultured from healthy donors.</title>
        <authorList>
            <person name="Lin H."/>
            <person name="Kohout C."/>
            <person name="Waligurski E."/>
            <person name="Pamer E.G."/>
        </authorList>
    </citation>
    <scope>NUCLEOTIDE SEQUENCE</scope>
    <source>
        <strain evidence="2">DFI.1.11</strain>
    </source>
</reference>
<comment type="caution">
    <text evidence="2">The sequence shown here is derived from an EMBL/GenBank/DDBJ whole genome shotgun (WGS) entry which is preliminary data.</text>
</comment>
<evidence type="ECO:0000313" key="3">
    <source>
        <dbReference type="Proteomes" id="UP001200089"/>
    </source>
</evidence>
<sequence length="45" mass="5171">MWNLITHFLIFTGGMSAGVVLMCLLQVGKQADEQMEEMQRRKSNQ</sequence>
<gene>
    <name evidence="2" type="ORF">L0P48_06490</name>
</gene>
<dbReference type="InterPro" id="IPR024522">
    <property type="entry name" value="DUF3789"/>
</dbReference>
<feature type="transmembrane region" description="Helical" evidence="1">
    <location>
        <begin position="6"/>
        <end position="25"/>
    </location>
</feature>
<keyword evidence="1" id="KW-1133">Transmembrane helix</keyword>
<keyword evidence="1" id="KW-0812">Transmembrane</keyword>